<evidence type="ECO:0000256" key="4">
    <source>
        <dbReference type="ARBA" id="ARBA00023242"/>
    </source>
</evidence>
<dbReference type="InterPro" id="IPR050675">
    <property type="entry name" value="OAF3"/>
</dbReference>
<dbReference type="PANTHER" id="PTHR31069">
    <property type="entry name" value="OLEATE-ACTIVATED TRANSCRIPTION FACTOR 1-RELATED"/>
    <property type="match status" value="1"/>
</dbReference>
<accession>A0ABR4PKY5</accession>
<gene>
    <name evidence="7" type="ORF">PVAG01_03289</name>
</gene>
<keyword evidence="8" id="KW-1185">Reference proteome</keyword>
<dbReference type="CDD" id="cd00067">
    <property type="entry name" value="GAL4"/>
    <property type="match status" value="1"/>
</dbReference>
<dbReference type="EMBL" id="JBFCZG010000003">
    <property type="protein sequence ID" value="KAL3424009.1"/>
    <property type="molecule type" value="Genomic_DNA"/>
</dbReference>
<protein>
    <recommendedName>
        <fullName evidence="6">Zn(2)-C6 fungal-type domain-containing protein</fullName>
    </recommendedName>
</protein>
<feature type="compositionally biased region" description="Polar residues" evidence="5">
    <location>
        <begin position="1"/>
        <end position="16"/>
    </location>
</feature>
<dbReference type="SUPFAM" id="SSF57701">
    <property type="entry name" value="Zn2/Cys6 DNA-binding domain"/>
    <property type="match status" value="1"/>
</dbReference>
<feature type="domain" description="Zn(2)-C6 fungal-type" evidence="6">
    <location>
        <begin position="37"/>
        <end position="67"/>
    </location>
</feature>
<dbReference type="Pfam" id="PF00172">
    <property type="entry name" value="Zn_clus"/>
    <property type="match status" value="1"/>
</dbReference>
<evidence type="ECO:0000313" key="8">
    <source>
        <dbReference type="Proteomes" id="UP001629113"/>
    </source>
</evidence>
<feature type="region of interest" description="Disordered" evidence="5">
    <location>
        <begin position="1"/>
        <end position="27"/>
    </location>
</feature>
<feature type="compositionally biased region" description="Low complexity" evidence="5">
    <location>
        <begin position="87"/>
        <end position="97"/>
    </location>
</feature>
<dbReference type="Proteomes" id="UP001629113">
    <property type="component" value="Unassembled WGS sequence"/>
</dbReference>
<organism evidence="7 8">
    <name type="scientific">Phlyctema vagabunda</name>
    <dbReference type="NCBI Taxonomy" id="108571"/>
    <lineage>
        <taxon>Eukaryota</taxon>
        <taxon>Fungi</taxon>
        <taxon>Dikarya</taxon>
        <taxon>Ascomycota</taxon>
        <taxon>Pezizomycotina</taxon>
        <taxon>Leotiomycetes</taxon>
        <taxon>Helotiales</taxon>
        <taxon>Dermateaceae</taxon>
        <taxon>Phlyctema</taxon>
    </lineage>
</organism>
<evidence type="ECO:0000313" key="7">
    <source>
        <dbReference type="EMBL" id="KAL3424009.1"/>
    </source>
</evidence>
<evidence type="ECO:0000256" key="3">
    <source>
        <dbReference type="ARBA" id="ARBA00023163"/>
    </source>
</evidence>
<dbReference type="PANTHER" id="PTHR31069:SF27">
    <property type="entry name" value="TRANSCRIPTIONAL REGULATOR ALNR"/>
    <property type="match status" value="1"/>
</dbReference>
<sequence>MPTSTNFRNGTAVSSPSEDDAQRKVPPPVARFKLRSSCDSCQDVKMKCSQDKPSCRRCLRQGIPCVYSPLRRIGRPRKQTTATCNTKSQSMASSKAAAEPNCADAESMAVDTMVQTSAPTTTDVEVSRLSHSNPATFLGRGETEINVGHDTQPASLEDSEFLVRHANQPESANFETFLDSRNMDETLLADFELCFEGDIPEFSIQELNSVSFTTGNHFKGGGNVFDVDSRHPSLGATTSLGEGTTGMNDFFDQASGTSSMGLPVSQILLTPSDTSSTSSATTNTCKQRCYACLTQQLMYLNEHVPETYHPSIDVFLAVEKETRSIKDKVFGCTACLSNRSTLLILSVIVERVLDMIEKMSHSIHTPGKGRRGNGNSVHTDGSWKRYKFNANVSCPALQTDCVLSIGNFEVEGECKIPFIKVLLQRRLARFGSMLRDLEHAMEAHLKDCNYRAADGIVNDVYKRLESLRGMIELWE</sequence>
<dbReference type="InterPro" id="IPR036864">
    <property type="entry name" value="Zn2-C6_fun-type_DNA-bd_sf"/>
</dbReference>
<name>A0ABR4PKY5_9HELO</name>
<dbReference type="SMART" id="SM00066">
    <property type="entry name" value="GAL4"/>
    <property type="match status" value="1"/>
</dbReference>
<evidence type="ECO:0000256" key="1">
    <source>
        <dbReference type="ARBA" id="ARBA00023015"/>
    </source>
</evidence>
<evidence type="ECO:0000256" key="2">
    <source>
        <dbReference type="ARBA" id="ARBA00023125"/>
    </source>
</evidence>
<reference evidence="7 8" key="1">
    <citation type="submission" date="2024-06" db="EMBL/GenBank/DDBJ databases">
        <title>Complete genome of Phlyctema vagabunda strain 19-DSS-EL-015.</title>
        <authorList>
            <person name="Fiorenzani C."/>
        </authorList>
    </citation>
    <scope>NUCLEOTIDE SEQUENCE [LARGE SCALE GENOMIC DNA]</scope>
    <source>
        <strain evidence="7 8">19-DSS-EL-015</strain>
    </source>
</reference>
<evidence type="ECO:0000259" key="6">
    <source>
        <dbReference type="PROSITE" id="PS50048"/>
    </source>
</evidence>
<keyword evidence="3" id="KW-0804">Transcription</keyword>
<dbReference type="PROSITE" id="PS50048">
    <property type="entry name" value="ZN2_CY6_FUNGAL_2"/>
    <property type="match status" value="1"/>
</dbReference>
<proteinExistence type="predicted"/>
<comment type="caution">
    <text evidence="7">The sequence shown here is derived from an EMBL/GenBank/DDBJ whole genome shotgun (WGS) entry which is preliminary data.</text>
</comment>
<feature type="region of interest" description="Disordered" evidence="5">
    <location>
        <begin position="76"/>
        <end position="97"/>
    </location>
</feature>
<evidence type="ECO:0000256" key="5">
    <source>
        <dbReference type="SAM" id="MobiDB-lite"/>
    </source>
</evidence>
<dbReference type="InterPro" id="IPR001138">
    <property type="entry name" value="Zn2Cys6_DnaBD"/>
</dbReference>
<dbReference type="Gene3D" id="4.10.240.10">
    <property type="entry name" value="Zn(2)-C6 fungal-type DNA-binding domain"/>
    <property type="match status" value="1"/>
</dbReference>
<keyword evidence="2" id="KW-0238">DNA-binding</keyword>
<keyword evidence="4" id="KW-0539">Nucleus</keyword>
<dbReference type="PRINTS" id="PR00755">
    <property type="entry name" value="AFLATOXINBRP"/>
</dbReference>
<keyword evidence="1" id="KW-0805">Transcription regulation</keyword>